<dbReference type="InterPro" id="IPR047324">
    <property type="entry name" value="LbH_gamma_CA-like"/>
</dbReference>
<dbReference type="PANTHER" id="PTHR13061:SF29">
    <property type="entry name" value="GAMMA CARBONIC ANHYDRASE-LIKE 1, MITOCHONDRIAL-RELATED"/>
    <property type="match status" value="1"/>
</dbReference>
<dbReference type="PANTHER" id="PTHR13061">
    <property type="entry name" value="DYNACTIN SUBUNIT P25"/>
    <property type="match status" value="1"/>
</dbReference>
<dbReference type="InterPro" id="IPR001451">
    <property type="entry name" value="Hexapep"/>
</dbReference>
<dbReference type="Pfam" id="PF00132">
    <property type="entry name" value="Hexapep"/>
    <property type="match status" value="1"/>
</dbReference>
<reference evidence="1" key="1">
    <citation type="submission" date="2018-06" db="EMBL/GenBank/DDBJ databases">
        <authorList>
            <person name="Zhirakovskaya E."/>
        </authorList>
    </citation>
    <scope>NUCLEOTIDE SEQUENCE</scope>
</reference>
<dbReference type="AlphaFoldDB" id="A0A3B0RIR3"/>
<protein>
    <submittedName>
        <fullName evidence="1">Carbonic anhydrase, gamma class</fullName>
        <ecNumber evidence="1">4.2.1.1</ecNumber>
    </submittedName>
</protein>
<name>A0A3B0RIR3_9ZZZZ</name>
<proteinExistence type="predicted"/>
<keyword evidence="1" id="KW-0456">Lyase</keyword>
<dbReference type="CDD" id="cd04645">
    <property type="entry name" value="LbH_gamma_CA_like"/>
    <property type="match status" value="1"/>
</dbReference>
<evidence type="ECO:0000313" key="1">
    <source>
        <dbReference type="EMBL" id="VAV93344.1"/>
    </source>
</evidence>
<organism evidence="1">
    <name type="scientific">hydrothermal vent metagenome</name>
    <dbReference type="NCBI Taxonomy" id="652676"/>
    <lineage>
        <taxon>unclassified sequences</taxon>
        <taxon>metagenomes</taxon>
        <taxon>ecological metagenomes</taxon>
    </lineage>
</organism>
<dbReference type="Gene3D" id="2.160.10.10">
    <property type="entry name" value="Hexapeptide repeat proteins"/>
    <property type="match status" value="1"/>
</dbReference>
<gene>
    <name evidence="1" type="ORF">MNBD_ALPHA02-1333</name>
</gene>
<dbReference type="InterPro" id="IPR011004">
    <property type="entry name" value="Trimer_LpxA-like_sf"/>
</dbReference>
<dbReference type="EMBL" id="UOED01000081">
    <property type="protein sequence ID" value="VAV93344.1"/>
    <property type="molecule type" value="Genomic_DNA"/>
</dbReference>
<sequence>MASDYFRRAPGGGKLYRFNGIWPELGVGVFIAPGARIIGDVKIGAGSSVWFNCVLRGDVNKIRIGKGTNIQDDTVVHVEGGGAATLVGDEVLIGHSCMIHGTIIGDRGFVGLGAVTMDGCVIEGEGMVAAGALLSPGKKVGKQELWVGRPARKTRDLTEAALEEMMIGVVNYQTLAQKYLAEFEG</sequence>
<accession>A0A3B0RIR3</accession>
<dbReference type="SUPFAM" id="SSF51161">
    <property type="entry name" value="Trimeric LpxA-like enzymes"/>
    <property type="match status" value="1"/>
</dbReference>
<dbReference type="InterPro" id="IPR050484">
    <property type="entry name" value="Transf_Hexapept/Carb_Anhydrase"/>
</dbReference>
<dbReference type="EC" id="4.2.1.1" evidence="1"/>
<dbReference type="GO" id="GO:0004089">
    <property type="term" value="F:carbonate dehydratase activity"/>
    <property type="evidence" value="ECO:0007669"/>
    <property type="project" value="UniProtKB-EC"/>
</dbReference>